<evidence type="ECO:0000313" key="2">
    <source>
        <dbReference type="Proteomes" id="UP000030748"/>
    </source>
</evidence>
<dbReference type="SUPFAM" id="SSF49562">
    <property type="entry name" value="C2 domain (Calcium/lipid-binding domain, CaLB)"/>
    <property type="match status" value="1"/>
</dbReference>
<dbReference type="AlphaFoldDB" id="A0A022QWU6"/>
<gene>
    <name evidence="1" type="ORF">MIMGU_mgv1a0151932mg</name>
</gene>
<reference evidence="1 2" key="1">
    <citation type="journal article" date="2013" name="Proc. Natl. Acad. Sci. U.S.A.">
        <title>Fine-scale variation in meiotic recombination in Mimulus inferred from population shotgun sequencing.</title>
        <authorList>
            <person name="Hellsten U."/>
            <person name="Wright K.M."/>
            <person name="Jenkins J."/>
            <person name="Shu S."/>
            <person name="Yuan Y."/>
            <person name="Wessler S.R."/>
            <person name="Schmutz J."/>
            <person name="Willis J.H."/>
            <person name="Rokhsar D.S."/>
        </authorList>
    </citation>
    <scope>NUCLEOTIDE SEQUENCE [LARGE SCALE GENOMIC DNA]</scope>
    <source>
        <strain evidence="2">cv. DUN x IM62</strain>
    </source>
</reference>
<sequence>MDVLGLVRIRVRRGINLAVRDTVSSDPYCVITCATQ</sequence>
<keyword evidence="2" id="KW-1185">Reference proteome</keyword>
<proteinExistence type="predicted"/>
<accession>A0A022QWU6</accession>
<dbReference type="Proteomes" id="UP000030748">
    <property type="component" value="Unassembled WGS sequence"/>
</dbReference>
<evidence type="ECO:0000313" key="1">
    <source>
        <dbReference type="EMBL" id="EYU33137.1"/>
    </source>
</evidence>
<feature type="non-terminal residue" evidence="1">
    <location>
        <position position="36"/>
    </location>
</feature>
<name>A0A022QWU6_ERYGU</name>
<dbReference type="EMBL" id="KI630788">
    <property type="protein sequence ID" value="EYU33136.1"/>
    <property type="molecule type" value="Genomic_DNA"/>
</dbReference>
<dbReference type="EMBL" id="KI630788">
    <property type="protein sequence ID" value="EYU33137.1"/>
    <property type="molecule type" value="Genomic_DNA"/>
</dbReference>
<organism evidence="1 2">
    <name type="scientific">Erythranthe guttata</name>
    <name type="common">Yellow monkey flower</name>
    <name type="synonym">Mimulus guttatus</name>
    <dbReference type="NCBI Taxonomy" id="4155"/>
    <lineage>
        <taxon>Eukaryota</taxon>
        <taxon>Viridiplantae</taxon>
        <taxon>Streptophyta</taxon>
        <taxon>Embryophyta</taxon>
        <taxon>Tracheophyta</taxon>
        <taxon>Spermatophyta</taxon>
        <taxon>Magnoliopsida</taxon>
        <taxon>eudicotyledons</taxon>
        <taxon>Gunneridae</taxon>
        <taxon>Pentapetalae</taxon>
        <taxon>asterids</taxon>
        <taxon>lamiids</taxon>
        <taxon>Lamiales</taxon>
        <taxon>Phrymaceae</taxon>
        <taxon>Erythranthe</taxon>
    </lineage>
</organism>
<dbReference type="InterPro" id="IPR035892">
    <property type="entry name" value="C2_domain_sf"/>
</dbReference>
<protein>
    <recommendedName>
        <fullName evidence="3">C2 domain-containing protein</fullName>
    </recommendedName>
</protein>
<evidence type="ECO:0008006" key="3">
    <source>
        <dbReference type="Google" id="ProtNLM"/>
    </source>
</evidence>